<protein>
    <submittedName>
        <fullName evidence="1">Uncharacterized protein</fullName>
    </submittedName>
</protein>
<dbReference type="EMBL" id="CACQ02000928">
    <property type="protein sequence ID" value="CCF33875.1"/>
    <property type="molecule type" value="Genomic_DNA"/>
</dbReference>
<reference evidence="2" key="1">
    <citation type="journal article" date="2012" name="Nat. Genet.">
        <title>Lifestyle transitions in plant pathogenic Colletotrichum fungi deciphered by genome and transcriptome analyses.</title>
        <authorList>
            <person name="O'Connell R.J."/>
            <person name="Thon M.R."/>
            <person name="Hacquard S."/>
            <person name="Amyotte S.G."/>
            <person name="Kleemann J."/>
            <person name="Torres M.F."/>
            <person name="Damm U."/>
            <person name="Buiate E.A."/>
            <person name="Epstein L."/>
            <person name="Alkan N."/>
            <person name="Altmueller J."/>
            <person name="Alvarado-Balderrama L."/>
            <person name="Bauser C.A."/>
            <person name="Becker C."/>
            <person name="Birren B.W."/>
            <person name="Chen Z."/>
            <person name="Choi J."/>
            <person name="Crouch J.A."/>
            <person name="Duvick J.P."/>
            <person name="Farman M.A."/>
            <person name="Gan P."/>
            <person name="Heiman D."/>
            <person name="Henrissat B."/>
            <person name="Howard R.J."/>
            <person name="Kabbage M."/>
            <person name="Koch C."/>
            <person name="Kracher B."/>
            <person name="Kubo Y."/>
            <person name="Law A.D."/>
            <person name="Lebrun M.-H."/>
            <person name="Lee Y.-H."/>
            <person name="Miyara I."/>
            <person name="Moore N."/>
            <person name="Neumann U."/>
            <person name="Nordstroem K."/>
            <person name="Panaccione D.G."/>
            <person name="Panstruga R."/>
            <person name="Place M."/>
            <person name="Proctor R.H."/>
            <person name="Prusky D."/>
            <person name="Rech G."/>
            <person name="Reinhardt R."/>
            <person name="Rollins J.A."/>
            <person name="Rounsley S."/>
            <person name="Schardl C.L."/>
            <person name="Schwartz D.C."/>
            <person name="Shenoy N."/>
            <person name="Shirasu K."/>
            <person name="Sikhakolli U.R."/>
            <person name="Stueber K."/>
            <person name="Sukno S.A."/>
            <person name="Sweigard J.A."/>
            <person name="Takano Y."/>
            <person name="Takahara H."/>
            <person name="Trail F."/>
            <person name="van der Does H.C."/>
            <person name="Voll L.M."/>
            <person name="Will I."/>
            <person name="Young S."/>
            <person name="Zeng Q."/>
            <person name="Zhang J."/>
            <person name="Zhou S."/>
            <person name="Dickman M.B."/>
            <person name="Schulze-Lefert P."/>
            <person name="Ver Loren van Themaat E."/>
            <person name="Ma L.-J."/>
            <person name="Vaillancourt L.J."/>
        </authorList>
    </citation>
    <scope>NUCLEOTIDE SEQUENCE [LARGE SCALE GENOMIC DNA]</scope>
    <source>
        <strain evidence="2">IMI 349063</strain>
    </source>
</reference>
<accession>H1V0X4</accession>
<name>H1V0X4_COLHI</name>
<dbReference type="Proteomes" id="UP000007174">
    <property type="component" value="Unassembled WGS sequence"/>
</dbReference>
<sequence length="95" mass="10375">MPSRPGNSDAWTHVPTSLSLRSLGQPDSGNLHLVTVTSSKPASHMSRGNWCVTVTERPILSQASRIKRDHFAMGESSLTVPSSHKMGYTLSWISK</sequence>
<dbReference type="AlphaFoldDB" id="H1V0X4"/>
<evidence type="ECO:0000313" key="2">
    <source>
        <dbReference type="Proteomes" id="UP000007174"/>
    </source>
</evidence>
<dbReference type="HOGENOM" id="CLU_2372673_0_0_1"/>
<proteinExistence type="predicted"/>
<gene>
    <name evidence="1" type="ORF">CH063_05972</name>
</gene>
<evidence type="ECO:0000313" key="1">
    <source>
        <dbReference type="EMBL" id="CCF33875.1"/>
    </source>
</evidence>
<organism evidence="1 2">
    <name type="scientific">Colletotrichum higginsianum (strain IMI 349063)</name>
    <name type="common">Crucifer anthracnose fungus</name>
    <dbReference type="NCBI Taxonomy" id="759273"/>
    <lineage>
        <taxon>Eukaryota</taxon>
        <taxon>Fungi</taxon>
        <taxon>Dikarya</taxon>
        <taxon>Ascomycota</taxon>
        <taxon>Pezizomycotina</taxon>
        <taxon>Sordariomycetes</taxon>
        <taxon>Hypocreomycetidae</taxon>
        <taxon>Glomerellales</taxon>
        <taxon>Glomerellaceae</taxon>
        <taxon>Colletotrichum</taxon>
        <taxon>Colletotrichum destructivum species complex</taxon>
    </lineage>
</organism>